<evidence type="ECO:0000256" key="3">
    <source>
        <dbReference type="ARBA" id="ARBA00011245"/>
    </source>
</evidence>
<dbReference type="InterPro" id="IPR029046">
    <property type="entry name" value="LolA/LolB/LppX"/>
</dbReference>
<evidence type="ECO:0000256" key="2">
    <source>
        <dbReference type="ARBA" id="ARBA00007615"/>
    </source>
</evidence>
<dbReference type="CDD" id="cd16325">
    <property type="entry name" value="LolA"/>
    <property type="match status" value="1"/>
</dbReference>
<dbReference type="Gene3D" id="2.50.20.10">
    <property type="entry name" value="Lipoprotein localisation LolA/LolB/LppX"/>
    <property type="match status" value="1"/>
</dbReference>
<feature type="signal peptide" evidence="10">
    <location>
        <begin position="1"/>
        <end position="22"/>
    </location>
</feature>
<dbReference type="PANTHER" id="PTHR35869:SF1">
    <property type="entry name" value="OUTER-MEMBRANE LIPOPROTEIN CARRIER PROTEIN"/>
    <property type="match status" value="1"/>
</dbReference>
<gene>
    <name evidence="10 11" type="primary">lolA</name>
    <name evidence="11" type="ORF">FV139_07815</name>
</gene>
<organism evidence="11 12">
    <name type="scientific">Parahaliea maris</name>
    <dbReference type="NCBI Taxonomy" id="2716870"/>
    <lineage>
        <taxon>Bacteria</taxon>
        <taxon>Pseudomonadati</taxon>
        <taxon>Pseudomonadota</taxon>
        <taxon>Gammaproteobacteria</taxon>
        <taxon>Cellvibrionales</taxon>
        <taxon>Halieaceae</taxon>
        <taxon>Parahaliea</taxon>
    </lineage>
</organism>
<comment type="caution">
    <text evidence="11">The sequence shown here is derived from an EMBL/GenBank/DDBJ whole genome shotgun (WGS) entry which is preliminary data.</text>
</comment>
<dbReference type="EMBL" id="VRZA01000002">
    <property type="protein sequence ID" value="TXS95763.1"/>
    <property type="molecule type" value="Genomic_DNA"/>
</dbReference>
<dbReference type="InterPro" id="IPR018323">
    <property type="entry name" value="OM_lipoprot_carrier_LolA_Pbac"/>
</dbReference>
<evidence type="ECO:0000256" key="6">
    <source>
        <dbReference type="ARBA" id="ARBA00022729"/>
    </source>
</evidence>
<evidence type="ECO:0000256" key="9">
    <source>
        <dbReference type="ARBA" id="ARBA00023186"/>
    </source>
</evidence>
<dbReference type="HAMAP" id="MF_00240">
    <property type="entry name" value="LolA"/>
    <property type="match status" value="1"/>
</dbReference>
<comment type="subunit">
    <text evidence="3 10">Monomer.</text>
</comment>
<feature type="chain" id="PRO_5023322849" description="Outer-membrane lipoprotein carrier protein" evidence="10">
    <location>
        <begin position="23"/>
        <end position="205"/>
    </location>
</feature>
<comment type="function">
    <text evidence="10">Participates in the translocation of lipoproteins from the inner membrane to the outer membrane. Only forms a complex with a lipoprotein if the residue after the N-terminal Cys is not an aspartate (The Asp acts as a targeting signal to indicate that the lipoprotein should stay in the inner membrane).</text>
</comment>
<dbReference type="RefSeq" id="WP_148067766.1">
    <property type="nucleotide sequence ID" value="NZ_VRZA01000002.1"/>
</dbReference>
<dbReference type="PANTHER" id="PTHR35869">
    <property type="entry name" value="OUTER-MEMBRANE LIPOPROTEIN CARRIER PROTEIN"/>
    <property type="match status" value="1"/>
</dbReference>
<evidence type="ECO:0000313" key="12">
    <source>
        <dbReference type="Proteomes" id="UP000321039"/>
    </source>
</evidence>
<dbReference type="GO" id="GO:0042953">
    <property type="term" value="P:lipoprotein transport"/>
    <property type="evidence" value="ECO:0007669"/>
    <property type="project" value="InterPro"/>
</dbReference>
<proteinExistence type="inferred from homology"/>
<evidence type="ECO:0000313" key="11">
    <source>
        <dbReference type="EMBL" id="TXS95763.1"/>
    </source>
</evidence>
<evidence type="ECO:0000256" key="10">
    <source>
        <dbReference type="HAMAP-Rule" id="MF_00240"/>
    </source>
</evidence>
<evidence type="ECO:0000256" key="1">
    <source>
        <dbReference type="ARBA" id="ARBA00004418"/>
    </source>
</evidence>
<evidence type="ECO:0000256" key="4">
    <source>
        <dbReference type="ARBA" id="ARBA00014035"/>
    </source>
</evidence>
<keyword evidence="12" id="KW-1185">Reference proteome</keyword>
<accession>A0A5C9A4D3</accession>
<dbReference type="AlphaFoldDB" id="A0A5C9A4D3"/>
<dbReference type="NCBIfam" id="TIGR00547">
    <property type="entry name" value="lolA"/>
    <property type="match status" value="1"/>
</dbReference>
<keyword evidence="11" id="KW-0449">Lipoprotein</keyword>
<keyword evidence="6 10" id="KW-0732">Signal</keyword>
<name>A0A5C9A4D3_9GAMM</name>
<reference evidence="11 12" key="1">
    <citation type="submission" date="2019-08" db="EMBL/GenBank/DDBJ databases">
        <title>Parahaliea maris sp. nov., isolated from the surface seawater.</title>
        <authorList>
            <person name="Liu Y."/>
        </authorList>
    </citation>
    <scope>NUCLEOTIDE SEQUENCE [LARGE SCALE GENOMIC DNA]</scope>
    <source>
        <strain evidence="11 12">HSLHS9</strain>
    </source>
</reference>
<dbReference type="Pfam" id="PF03548">
    <property type="entry name" value="LolA"/>
    <property type="match status" value="1"/>
</dbReference>
<dbReference type="GO" id="GO:0030288">
    <property type="term" value="C:outer membrane-bounded periplasmic space"/>
    <property type="evidence" value="ECO:0007669"/>
    <property type="project" value="TreeGrafter"/>
</dbReference>
<keyword evidence="8 10" id="KW-0653">Protein transport</keyword>
<evidence type="ECO:0000256" key="7">
    <source>
        <dbReference type="ARBA" id="ARBA00022764"/>
    </source>
</evidence>
<comment type="similarity">
    <text evidence="2 10">Belongs to the LolA family.</text>
</comment>
<evidence type="ECO:0000256" key="5">
    <source>
        <dbReference type="ARBA" id="ARBA00022448"/>
    </source>
</evidence>
<evidence type="ECO:0000256" key="8">
    <source>
        <dbReference type="ARBA" id="ARBA00022927"/>
    </source>
</evidence>
<dbReference type="GO" id="GO:0044874">
    <property type="term" value="P:lipoprotein localization to outer membrane"/>
    <property type="evidence" value="ECO:0007669"/>
    <property type="project" value="UniProtKB-UniRule"/>
</dbReference>
<comment type="subcellular location">
    <subcellularLocation>
        <location evidence="1 10">Periplasm</location>
    </subcellularLocation>
</comment>
<keyword evidence="9 10" id="KW-0143">Chaperone</keyword>
<dbReference type="SUPFAM" id="SSF89392">
    <property type="entry name" value="Prokaryotic lipoproteins and lipoprotein localization factors"/>
    <property type="match status" value="1"/>
</dbReference>
<sequence precursor="true">MPRKLLPTMALLLFSTSLPALADATDDLLQHLNGLVSLTGEFSQQQYPEGSTQPISSEGQFKLLRPDYFSWEITAPDSQLIIATPEYIWQHDRDLETVTRRPVAGSEKSSPLQVLAGEEAALRAGYTVEQAGPGRFRLTPTASGADFRQLEVEFAGNTLTGMEILDNLGQRVDVEFSHLVRDAPLGKSDFDFTPPKGADLFYYDE</sequence>
<keyword evidence="7 10" id="KW-0574">Periplasm</keyword>
<keyword evidence="5 10" id="KW-0813">Transport</keyword>
<protein>
    <recommendedName>
        <fullName evidence="4 10">Outer-membrane lipoprotein carrier protein</fullName>
    </recommendedName>
</protein>
<dbReference type="Proteomes" id="UP000321039">
    <property type="component" value="Unassembled WGS sequence"/>
</dbReference>
<dbReference type="InterPro" id="IPR004564">
    <property type="entry name" value="OM_lipoprot_carrier_LolA-like"/>
</dbReference>